<evidence type="ECO:0000313" key="2">
    <source>
        <dbReference type="EMBL" id="SMB27184.1"/>
    </source>
</evidence>
<feature type="chain" id="PRO_5031166381" description="Salt-induced outer membrane protein" evidence="1">
    <location>
        <begin position="30"/>
        <end position="257"/>
    </location>
</feature>
<feature type="signal peptide" evidence="1">
    <location>
        <begin position="1"/>
        <end position="29"/>
    </location>
</feature>
<keyword evidence="1" id="KW-0732">Signal</keyword>
<keyword evidence="3" id="KW-1185">Reference proteome</keyword>
<proteinExistence type="predicted"/>
<evidence type="ECO:0000256" key="1">
    <source>
        <dbReference type="SAM" id="SignalP"/>
    </source>
</evidence>
<reference evidence="2" key="1">
    <citation type="submission" date="2017-03" db="EMBL/GenBank/DDBJ databases">
        <authorList>
            <consortium name="AG Boll"/>
        </authorList>
    </citation>
    <scope>NUCLEOTIDE SEQUENCE [LARGE SCALE GENOMIC DNA]</scope>
    <source>
        <strain evidence="2">Chol</strain>
    </source>
</reference>
<evidence type="ECO:0000313" key="3">
    <source>
        <dbReference type="Proteomes" id="UP000242886"/>
    </source>
</evidence>
<gene>
    <name evidence="2" type="ORF">SDENCHOL_20319</name>
</gene>
<dbReference type="Pfam" id="PF04338">
    <property type="entry name" value="DUF481"/>
    <property type="match status" value="1"/>
</dbReference>
<name>A0A7Z7HRN9_9PROT</name>
<evidence type="ECO:0008006" key="4">
    <source>
        <dbReference type="Google" id="ProtNLM"/>
    </source>
</evidence>
<accession>A0A7Z7HRN9</accession>
<protein>
    <recommendedName>
        <fullName evidence="4">Salt-induced outer membrane protein</fullName>
    </recommendedName>
</protein>
<dbReference type="AlphaFoldDB" id="A0A7Z7HRN9"/>
<dbReference type="EMBL" id="LT837803">
    <property type="protein sequence ID" value="SMB27184.1"/>
    <property type="molecule type" value="Genomic_DNA"/>
</dbReference>
<organism evidence="2 3">
    <name type="scientific">Sterolibacterium denitrificans</name>
    <dbReference type="NCBI Taxonomy" id="157592"/>
    <lineage>
        <taxon>Bacteria</taxon>
        <taxon>Pseudomonadati</taxon>
        <taxon>Pseudomonadota</taxon>
        <taxon>Betaproteobacteria</taxon>
        <taxon>Nitrosomonadales</taxon>
        <taxon>Sterolibacteriaceae</taxon>
        <taxon>Sterolibacterium</taxon>
    </lineage>
</organism>
<sequence length="257" mass="27802">MFASISAPFSSRTLLFSLLLGLGASFASAAGVEAVGGQAGAPVSPWKGSAEFGLSSATGNTSARSMNGQLKLSYQLDEWKHTFRASTVQSRENGKSTVNRSAAEMNSRYSINDRTYAFGNGRVMRDTFSGYDYQASLAGGLGYTFWKAEEGELSVEAGPGYRRSKMKNLPAEDNAIGLLKEDFSYRFSATTQFEQSLSVLSGKENTEAELQAGLRVNMTDTLAMKLSHTVQYNSDVLPGKKNTDTFTAVNLVYDFAK</sequence>
<dbReference type="Proteomes" id="UP000242886">
    <property type="component" value="Chromosome SDENCHOL"/>
</dbReference>
<dbReference type="InterPro" id="IPR007433">
    <property type="entry name" value="DUF481"/>
</dbReference>